<dbReference type="RefSeq" id="WP_311691439.1">
    <property type="nucleotide sequence ID" value="NZ_JAVRHL010000003.1"/>
</dbReference>
<keyword evidence="4 5" id="KW-0119">Carbohydrate metabolism</keyword>
<evidence type="ECO:0000256" key="3">
    <source>
        <dbReference type="ARBA" id="ARBA00023235"/>
    </source>
</evidence>
<evidence type="ECO:0000313" key="7">
    <source>
        <dbReference type="Proteomes" id="UP001265259"/>
    </source>
</evidence>
<dbReference type="PANTHER" id="PTHR10091">
    <property type="entry name" value="ALDOSE-1-EPIMERASE"/>
    <property type="match status" value="1"/>
</dbReference>
<dbReference type="InterPro" id="IPR008183">
    <property type="entry name" value="Aldose_1/G6P_1-epimerase"/>
</dbReference>
<comment type="catalytic activity">
    <reaction evidence="5">
        <text>alpha-D-glucose = beta-D-glucose</text>
        <dbReference type="Rhea" id="RHEA:10264"/>
        <dbReference type="ChEBI" id="CHEBI:15903"/>
        <dbReference type="ChEBI" id="CHEBI:17925"/>
        <dbReference type="EC" id="5.1.3.3"/>
    </reaction>
</comment>
<evidence type="ECO:0000313" key="6">
    <source>
        <dbReference type="EMBL" id="MDT0683155.1"/>
    </source>
</evidence>
<dbReference type="NCBIfam" id="NF008277">
    <property type="entry name" value="PRK11055.1"/>
    <property type="match status" value="1"/>
</dbReference>
<dbReference type="CDD" id="cd09019">
    <property type="entry name" value="galactose_mutarotase_like"/>
    <property type="match status" value="1"/>
</dbReference>
<evidence type="ECO:0000256" key="1">
    <source>
        <dbReference type="ARBA" id="ARBA00005028"/>
    </source>
</evidence>
<keyword evidence="3 5" id="KW-0413">Isomerase</keyword>
<dbReference type="Proteomes" id="UP001265259">
    <property type="component" value="Unassembled WGS sequence"/>
</dbReference>
<dbReference type="PIRSF" id="PIRSF005096">
    <property type="entry name" value="GALM"/>
    <property type="match status" value="1"/>
</dbReference>
<evidence type="ECO:0000256" key="5">
    <source>
        <dbReference type="PIRNR" id="PIRNR005096"/>
    </source>
</evidence>
<comment type="caution">
    <text evidence="6">The sequence shown here is derived from an EMBL/GenBank/DDBJ whole genome shotgun (WGS) entry which is preliminary data.</text>
</comment>
<proteinExistence type="inferred from homology"/>
<comment type="similarity">
    <text evidence="2 5">Belongs to the aldose epimerase family.</text>
</comment>
<gene>
    <name evidence="6" type="ORF">RM543_10695</name>
</gene>
<dbReference type="InterPro" id="IPR047215">
    <property type="entry name" value="Galactose_mutarotase-like"/>
</dbReference>
<evidence type="ECO:0000256" key="4">
    <source>
        <dbReference type="ARBA" id="ARBA00023277"/>
    </source>
</evidence>
<dbReference type="GO" id="GO:0016853">
    <property type="term" value="F:isomerase activity"/>
    <property type="evidence" value="ECO:0007669"/>
    <property type="project" value="UniProtKB-KW"/>
</dbReference>
<reference evidence="6 7" key="1">
    <citation type="submission" date="2023-09" db="EMBL/GenBank/DDBJ databases">
        <authorList>
            <person name="Rey-Velasco X."/>
        </authorList>
    </citation>
    <scope>NUCLEOTIDE SEQUENCE [LARGE SCALE GENOMIC DNA]</scope>
    <source>
        <strain evidence="6 7">F158</strain>
    </source>
</reference>
<dbReference type="InterPro" id="IPR014718">
    <property type="entry name" value="GH-type_carb-bd"/>
</dbReference>
<comment type="pathway">
    <text evidence="1 5">Carbohydrate metabolism; hexose metabolism.</text>
</comment>
<dbReference type="EC" id="5.1.3.3" evidence="5"/>
<dbReference type="Pfam" id="PF01263">
    <property type="entry name" value="Aldose_epim"/>
    <property type="match status" value="1"/>
</dbReference>
<accession>A0ABU3DHF3</accession>
<dbReference type="InterPro" id="IPR015443">
    <property type="entry name" value="Aldose_1-epimerase"/>
</dbReference>
<keyword evidence="7" id="KW-1185">Reference proteome</keyword>
<organism evidence="6 7">
    <name type="scientific">Tropicimonas omnivorans</name>
    <dbReference type="NCBI Taxonomy" id="3075590"/>
    <lineage>
        <taxon>Bacteria</taxon>
        <taxon>Pseudomonadati</taxon>
        <taxon>Pseudomonadota</taxon>
        <taxon>Alphaproteobacteria</taxon>
        <taxon>Rhodobacterales</taxon>
        <taxon>Roseobacteraceae</taxon>
        <taxon>Tropicimonas</taxon>
    </lineage>
</organism>
<dbReference type="Gene3D" id="2.70.98.10">
    <property type="match status" value="1"/>
</dbReference>
<evidence type="ECO:0000256" key="2">
    <source>
        <dbReference type="ARBA" id="ARBA00006206"/>
    </source>
</evidence>
<dbReference type="InterPro" id="IPR011013">
    <property type="entry name" value="Gal_mutarotase_sf_dom"/>
</dbReference>
<dbReference type="PANTHER" id="PTHR10091:SF0">
    <property type="entry name" value="GALACTOSE MUTAROTASE"/>
    <property type="match status" value="1"/>
</dbReference>
<sequence>MGQFRSNGQTGGRLRLDRGGIMIEVLEYGARLSRCLVPDATGHRADIVPGFDTAEAYAERGGVTGSIVGRYGNRIEGGRIAIGDRVFELSRNDGVHTMHGGAQNFSSRIWRGEYVDDDTIRLRLTSPEGDQGWPGHVEAQVEYRLGSNQTLAIDMSATSDTDTYLNMLFHGYWNLAGQGTGPVLAHWLKLAADHYLPKGGPGVPTGEILSVADTAFDFRRGKRLGQDIARVGRGYGHAFCLSNYRPGRVAPALVLACPSSGRALTLRTDQPSVQVYTANLWSAIEGKGGAVYDAHSAVALETQAYPNAPNTPTFNPRPLRAGETYTNRMRFAFHNVARRDRGAALFS</sequence>
<protein>
    <recommendedName>
        <fullName evidence="5">Aldose 1-epimerase</fullName>
        <ecNumber evidence="5">5.1.3.3</ecNumber>
    </recommendedName>
</protein>
<name>A0ABU3DHF3_9RHOB</name>
<dbReference type="SUPFAM" id="SSF74650">
    <property type="entry name" value="Galactose mutarotase-like"/>
    <property type="match status" value="1"/>
</dbReference>
<dbReference type="EMBL" id="JAVRHL010000003">
    <property type="protein sequence ID" value="MDT0683155.1"/>
    <property type="molecule type" value="Genomic_DNA"/>
</dbReference>